<evidence type="ECO:0000259" key="3">
    <source>
        <dbReference type="Pfam" id="PF00326"/>
    </source>
</evidence>
<keyword evidence="1" id="KW-0378">Hydrolase</keyword>
<evidence type="ECO:0000256" key="2">
    <source>
        <dbReference type="SAM" id="SignalP"/>
    </source>
</evidence>
<name>A0A2S0VY37_9ALTE</name>
<gene>
    <name evidence="4" type="ORF">C2869_21780</name>
</gene>
<keyword evidence="2" id="KW-0732">Signal</keyword>
<protein>
    <submittedName>
        <fullName evidence="4">S9 family peptidase</fullName>
    </submittedName>
</protein>
<evidence type="ECO:0000256" key="1">
    <source>
        <dbReference type="ARBA" id="ARBA00022801"/>
    </source>
</evidence>
<dbReference type="InterPro" id="IPR029058">
    <property type="entry name" value="AB_hydrolase_fold"/>
</dbReference>
<dbReference type="Pfam" id="PF00326">
    <property type="entry name" value="Peptidase_S9"/>
    <property type="match status" value="1"/>
</dbReference>
<feature type="signal peptide" evidence="2">
    <location>
        <begin position="1"/>
        <end position="31"/>
    </location>
</feature>
<dbReference type="AlphaFoldDB" id="A0A2S0VY37"/>
<keyword evidence="4" id="KW-0614">Plasmid</keyword>
<geneLocation type="plasmid" evidence="4">
    <name>unnamed1</name>
</geneLocation>
<dbReference type="PANTHER" id="PTHR42776:SF27">
    <property type="entry name" value="DIPEPTIDYL PEPTIDASE FAMILY MEMBER 6"/>
    <property type="match status" value="1"/>
</dbReference>
<organism evidence="4 5">
    <name type="scientific">Saccharobesus litoralis</name>
    <dbReference type="NCBI Taxonomy" id="2172099"/>
    <lineage>
        <taxon>Bacteria</taxon>
        <taxon>Pseudomonadati</taxon>
        <taxon>Pseudomonadota</taxon>
        <taxon>Gammaproteobacteria</taxon>
        <taxon>Alteromonadales</taxon>
        <taxon>Alteromonadaceae</taxon>
        <taxon>Saccharobesus</taxon>
    </lineage>
</organism>
<evidence type="ECO:0000313" key="4">
    <source>
        <dbReference type="EMBL" id="AWB69137.1"/>
    </source>
</evidence>
<dbReference type="SUPFAM" id="SSF53474">
    <property type="entry name" value="alpha/beta-Hydrolases"/>
    <property type="match status" value="1"/>
</dbReference>
<sequence>MQLNKDFIMQNCRNFLLCLFILLGVCQSCFAALKIPDLASYAALPENTLVRLSPNGKQIAFRYYNGERDMLIVQDLQTGDMVAGADLQNIDVENIYFLDETRLIMVAGSEQKLAGYRGRHQVSKAFIFNLTNKKMRLLLSPGEGIDIGQTDVGRIVGLSADGQYAYMPAYKGREEIRDSDSPFALVKVKLDNNRDPRRVKNGKGTADTIDYFVNDKDQIIARERYNNTTNEHRVQSLQDGKWVDIFKHTTDFMTHSFVGITADYQSLVMTALGDNDRRNYYTLSLKDGSIQDTQLSRDDADIEAVITNINRVVFGVQYSGFKPSYRFFDSKVDKTMAAIIKALPNDVVEIHDWSADWSSLILLLEGESSTGDYVLFKNGQFQPIASQRPAISVAQTYPVEISQFSARDGLTIPTLVTYPHQAKQQLPAIVLPHGGPESYDRFGFDWLSQYFASKGLLVIQPQFRGSKGFGAEFLVKGRGEWGRKSQQDISDAVQYYIKQGLVDKDKVCIVGGSYGGYAALAGVTLTPELYQCAVSINGLSDLNEMLQNERDDHGSKSQTYAYWQKVIRNNTLSSHELEAVSPIKQLAKLKVPVLLIHAKDDKRVPYAQSEDFYQAAQKAGKNVQYIELKQAGHVIDNNAARLQTLTAIDKFIEQYLLQ</sequence>
<evidence type="ECO:0000313" key="5">
    <source>
        <dbReference type="Proteomes" id="UP000244441"/>
    </source>
</evidence>
<dbReference type="PANTHER" id="PTHR42776">
    <property type="entry name" value="SERINE PEPTIDASE S9 FAMILY MEMBER"/>
    <property type="match status" value="1"/>
</dbReference>
<dbReference type="EMBL" id="CP026605">
    <property type="protein sequence ID" value="AWB69137.1"/>
    <property type="molecule type" value="Genomic_DNA"/>
</dbReference>
<dbReference type="InterPro" id="IPR001375">
    <property type="entry name" value="Peptidase_S9_cat"/>
</dbReference>
<feature type="chain" id="PRO_5015682528" evidence="2">
    <location>
        <begin position="32"/>
        <end position="658"/>
    </location>
</feature>
<dbReference type="GO" id="GO:0006508">
    <property type="term" value="P:proteolysis"/>
    <property type="evidence" value="ECO:0007669"/>
    <property type="project" value="InterPro"/>
</dbReference>
<dbReference type="GO" id="GO:0004252">
    <property type="term" value="F:serine-type endopeptidase activity"/>
    <property type="evidence" value="ECO:0007669"/>
    <property type="project" value="TreeGrafter"/>
</dbReference>
<feature type="domain" description="Peptidase S9 prolyl oligopeptidase catalytic" evidence="3">
    <location>
        <begin position="444"/>
        <end position="656"/>
    </location>
</feature>
<accession>A0A2S0VY37</accession>
<dbReference type="SUPFAM" id="SSF82171">
    <property type="entry name" value="DPP6 N-terminal domain-like"/>
    <property type="match status" value="1"/>
</dbReference>
<keyword evidence="5" id="KW-1185">Reference proteome</keyword>
<dbReference type="KEGG" id="cate:C2869_21780"/>
<dbReference type="Proteomes" id="UP000244441">
    <property type="component" value="Plasmid unnamed1"/>
</dbReference>
<dbReference type="Gene3D" id="3.40.50.1820">
    <property type="entry name" value="alpha/beta hydrolase"/>
    <property type="match status" value="1"/>
</dbReference>
<proteinExistence type="predicted"/>
<reference evidence="4 5" key="1">
    <citation type="submission" date="2018-01" db="EMBL/GenBank/DDBJ databases">
        <title>Genome sequence of a Cantenovulum-like bacteria.</title>
        <authorList>
            <person name="Tan W.R."/>
            <person name="Lau N.-S."/>
            <person name="Go F."/>
            <person name="Amirul A.-A.A."/>
        </authorList>
    </citation>
    <scope>NUCLEOTIDE SEQUENCE [LARGE SCALE GENOMIC DNA]</scope>
    <source>
        <strain evidence="4 5">CCB-QB4</strain>
        <plasmid evidence="5">Plasmid unnamed1</plasmid>
    </source>
</reference>